<evidence type="ECO:0000259" key="8">
    <source>
        <dbReference type="PROSITE" id="PS50261"/>
    </source>
</evidence>
<keyword evidence="3 6" id="KW-1133">Transmembrane helix</keyword>
<accession>A0ABD2NDX3</accession>
<dbReference type="PANTHER" id="PTHR45692">
    <property type="entry name" value="G_PROTEIN_RECEP_F2_4 DOMAIN-CONTAINING PROTEIN"/>
    <property type="match status" value="1"/>
</dbReference>
<feature type="transmembrane region" description="Helical" evidence="6">
    <location>
        <begin position="490"/>
        <end position="508"/>
    </location>
</feature>
<dbReference type="Pfam" id="PF00002">
    <property type="entry name" value="7tm_2"/>
    <property type="match status" value="1"/>
</dbReference>
<name>A0ABD2NDX3_9CUCU</name>
<comment type="subcellular location">
    <subcellularLocation>
        <location evidence="1">Membrane</location>
        <topology evidence="1">Multi-pass membrane protein</topology>
    </subcellularLocation>
</comment>
<dbReference type="InterPro" id="IPR017981">
    <property type="entry name" value="GPCR_2-like_7TM"/>
</dbReference>
<sequence>MQRKLSSEIRNVLKVDVRFMEFFVLNLNEADLLLHLTTKTHANISMEYKGVKEKLEKLPDYIKVLSLAVVGYCLPDTTKQESLILHWGLAKIWDRIVPRELCLQDDGIPVMRTCQGDFVSGGSWSQPTGICAKDIKVPDLTKYLHQSLYTNITSNLIDNVTSITYNNSLSFLDIYFYSELIKKVNVSKDQNCTQNVFKIINNLSKMNQTELKTSQTLFNATDTILRLLDKEATTNFFKSNESYSFSDENILIQSVNPFKSNISGLYLLGTMQTPLNEMEVFFLFRNETIKDINPDRIKDLDIAVNVPEDVLKSIEADSGDQSGIQIIFTVFYEDSLFVSSNKKSAGKVVSVIIPGYGTYLNESIPIIVRSSINSKSQCGYWNFGQSLQRKKGEWSSFGGEYSGNFLNNSDLHLCHFSHLTHFALLIVSEHIKIEEGGQEITDFLIDENEWDSYLTIITLIGGALSVFGIIGIYLTAILFSEWRAKDGTQILLNLSTAILSEIIVLQFSGATEFLSNNNCKLVGCLLHYTLLSKLCWMLIYALLQYRRFVKVLGPTPKNLILHSMVFGWGFASIPVILTLIFAPESYTKSTICYLRGLPFYLAISLPVCLVIISNLTIFILVMYNVSTSNIESTTVDHKFSLLQLYLAILLFFVLGLPSVFAITADFVTDDMLKMILLFLFCATGTLQGFILFVFYVLFNDETKQKWRKYFKSNKM</sequence>
<evidence type="ECO:0000256" key="5">
    <source>
        <dbReference type="ARBA" id="ARBA00023157"/>
    </source>
</evidence>
<evidence type="ECO:0000256" key="3">
    <source>
        <dbReference type="ARBA" id="ARBA00022989"/>
    </source>
</evidence>
<dbReference type="InterPro" id="IPR000832">
    <property type="entry name" value="GPCR_2_secretin-like"/>
</dbReference>
<keyword evidence="2 6" id="KW-0812">Transmembrane</keyword>
<dbReference type="InterPro" id="IPR046338">
    <property type="entry name" value="GAIN_dom_sf"/>
</dbReference>
<proteinExistence type="predicted"/>
<protein>
    <submittedName>
        <fullName evidence="9">Uncharacterized protein</fullName>
    </submittedName>
</protein>
<feature type="transmembrane region" description="Helical" evidence="6">
    <location>
        <begin position="453"/>
        <end position="478"/>
    </location>
</feature>
<feature type="transmembrane region" description="Helical" evidence="6">
    <location>
        <begin position="564"/>
        <end position="582"/>
    </location>
</feature>
<dbReference type="PANTHER" id="PTHR45692:SF1">
    <property type="entry name" value="G-PROTEIN COUPLED RECEPTORS FAMILY 2 PROFILE 2 DOMAIN-CONTAINING PROTEIN"/>
    <property type="match status" value="1"/>
</dbReference>
<gene>
    <name evidence="9" type="ORF">HHI36_011976</name>
</gene>
<organism evidence="9 10">
    <name type="scientific">Cryptolaemus montrouzieri</name>
    <dbReference type="NCBI Taxonomy" id="559131"/>
    <lineage>
        <taxon>Eukaryota</taxon>
        <taxon>Metazoa</taxon>
        <taxon>Ecdysozoa</taxon>
        <taxon>Arthropoda</taxon>
        <taxon>Hexapoda</taxon>
        <taxon>Insecta</taxon>
        <taxon>Pterygota</taxon>
        <taxon>Neoptera</taxon>
        <taxon>Endopterygota</taxon>
        <taxon>Coleoptera</taxon>
        <taxon>Polyphaga</taxon>
        <taxon>Cucujiformia</taxon>
        <taxon>Coccinelloidea</taxon>
        <taxon>Coccinellidae</taxon>
        <taxon>Scymninae</taxon>
        <taxon>Scymnini</taxon>
        <taxon>Cryptolaemus</taxon>
    </lineage>
</organism>
<feature type="transmembrane region" description="Helical" evidence="6">
    <location>
        <begin position="675"/>
        <end position="698"/>
    </location>
</feature>
<dbReference type="Gene3D" id="1.20.1070.10">
    <property type="entry name" value="Rhodopsin 7-helix transmembrane proteins"/>
    <property type="match status" value="1"/>
</dbReference>
<dbReference type="CDD" id="cd15040">
    <property type="entry name" value="7tmB2_Adhesion"/>
    <property type="match status" value="1"/>
</dbReference>
<dbReference type="EMBL" id="JABFTP020000103">
    <property type="protein sequence ID" value="KAL3276604.1"/>
    <property type="molecule type" value="Genomic_DNA"/>
</dbReference>
<feature type="domain" description="G-protein coupled receptors family 2 profile 2" evidence="8">
    <location>
        <begin position="454"/>
        <end position="699"/>
    </location>
</feature>
<keyword evidence="4 6" id="KW-0472">Membrane</keyword>
<dbReference type="InterPro" id="IPR000203">
    <property type="entry name" value="GPS"/>
</dbReference>
<dbReference type="Proteomes" id="UP001516400">
    <property type="component" value="Unassembled WGS sequence"/>
</dbReference>
<evidence type="ECO:0000256" key="4">
    <source>
        <dbReference type="ARBA" id="ARBA00023136"/>
    </source>
</evidence>
<feature type="transmembrane region" description="Helical" evidence="6">
    <location>
        <begin position="644"/>
        <end position="663"/>
    </location>
</feature>
<feature type="transmembrane region" description="Helical" evidence="6">
    <location>
        <begin position="520"/>
        <end position="543"/>
    </location>
</feature>
<keyword evidence="5" id="KW-1015">Disulfide bond</keyword>
<comment type="caution">
    <text evidence="9">The sequence shown here is derived from an EMBL/GenBank/DDBJ whole genome shotgun (WGS) entry which is preliminary data.</text>
</comment>
<dbReference type="PROSITE" id="PS50261">
    <property type="entry name" value="G_PROTEIN_RECEP_F2_4"/>
    <property type="match status" value="1"/>
</dbReference>
<evidence type="ECO:0000259" key="7">
    <source>
        <dbReference type="PROSITE" id="PS50221"/>
    </source>
</evidence>
<evidence type="ECO:0000256" key="1">
    <source>
        <dbReference type="ARBA" id="ARBA00004141"/>
    </source>
</evidence>
<reference evidence="9 10" key="1">
    <citation type="journal article" date="2021" name="BMC Biol.">
        <title>Horizontally acquired antibacterial genes associated with adaptive radiation of ladybird beetles.</title>
        <authorList>
            <person name="Li H.S."/>
            <person name="Tang X.F."/>
            <person name="Huang Y.H."/>
            <person name="Xu Z.Y."/>
            <person name="Chen M.L."/>
            <person name="Du X.Y."/>
            <person name="Qiu B.Y."/>
            <person name="Chen P.T."/>
            <person name="Zhang W."/>
            <person name="Slipinski A."/>
            <person name="Escalona H.E."/>
            <person name="Waterhouse R.M."/>
            <person name="Zwick A."/>
            <person name="Pang H."/>
        </authorList>
    </citation>
    <scope>NUCLEOTIDE SEQUENCE [LARGE SCALE GENOMIC DNA]</scope>
    <source>
        <strain evidence="9">SYSU2018</strain>
    </source>
</reference>
<dbReference type="GO" id="GO:0016020">
    <property type="term" value="C:membrane"/>
    <property type="evidence" value="ECO:0007669"/>
    <property type="project" value="UniProtKB-SubCell"/>
</dbReference>
<evidence type="ECO:0000256" key="2">
    <source>
        <dbReference type="ARBA" id="ARBA00022692"/>
    </source>
</evidence>
<dbReference type="PROSITE" id="PS50221">
    <property type="entry name" value="GAIN_B"/>
    <property type="match status" value="1"/>
</dbReference>
<evidence type="ECO:0000313" key="9">
    <source>
        <dbReference type="EMBL" id="KAL3276604.1"/>
    </source>
</evidence>
<evidence type="ECO:0000256" key="6">
    <source>
        <dbReference type="SAM" id="Phobius"/>
    </source>
</evidence>
<dbReference type="AlphaFoldDB" id="A0ABD2NDX3"/>
<feature type="domain" description="GAIN-B" evidence="7">
    <location>
        <begin position="279"/>
        <end position="432"/>
    </location>
</feature>
<dbReference type="InterPro" id="IPR057244">
    <property type="entry name" value="GAIN_B"/>
</dbReference>
<dbReference type="Gene3D" id="2.60.220.50">
    <property type="match status" value="1"/>
</dbReference>
<evidence type="ECO:0000313" key="10">
    <source>
        <dbReference type="Proteomes" id="UP001516400"/>
    </source>
</evidence>
<feature type="transmembrane region" description="Helical" evidence="6">
    <location>
        <begin position="597"/>
        <end position="623"/>
    </location>
</feature>
<keyword evidence="10" id="KW-1185">Reference proteome</keyword>
<dbReference type="Pfam" id="PF01825">
    <property type="entry name" value="GPS"/>
    <property type="match status" value="1"/>
</dbReference>